<dbReference type="OrthoDB" id="2476793at2"/>
<evidence type="ECO:0000256" key="3">
    <source>
        <dbReference type="SAM" id="MobiDB-lite"/>
    </source>
</evidence>
<keyword evidence="4" id="KW-1133">Transmembrane helix</keyword>
<keyword evidence="1" id="KW-1188">Viral release from host cell</keyword>
<feature type="transmembrane region" description="Helical" evidence="4">
    <location>
        <begin position="478"/>
        <end position="499"/>
    </location>
</feature>
<dbReference type="Pfam" id="PF10145">
    <property type="entry name" value="PhageMin_Tail"/>
    <property type="match status" value="1"/>
</dbReference>
<feature type="coiled-coil region" evidence="2">
    <location>
        <begin position="1403"/>
        <end position="1489"/>
    </location>
</feature>
<dbReference type="NCBIfam" id="TIGR01760">
    <property type="entry name" value="tape_meas_TP901"/>
    <property type="match status" value="1"/>
</dbReference>
<feature type="coiled-coil region" evidence="2">
    <location>
        <begin position="1115"/>
        <end position="1142"/>
    </location>
</feature>
<dbReference type="PANTHER" id="PTHR37813:SF1">
    <property type="entry name" value="FELS-2 PROPHAGE PROTEIN"/>
    <property type="match status" value="1"/>
</dbReference>
<keyword evidence="7" id="KW-1185">Reference proteome</keyword>
<feature type="region of interest" description="Disordered" evidence="3">
    <location>
        <begin position="1048"/>
        <end position="1069"/>
    </location>
</feature>
<dbReference type="EMBL" id="QUBQ01000001">
    <property type="protein sequence ID" value="REK76304.1"/>
    <property type="molecule type" value="Genomic_DNA"/>
</dbReference>
<dbReference type="InterPro" id="IPR010090">
    <property type="entry name" value="Phage_tape_meas"/>
</dbReference>
<comment type="caution">
    <text evidence="6">The sequence shown here is derived from an EMBL/GenBank/DDBJ whole genome shotgun (WGS) entry which is preliminary data.</text>
</comment>
<keyword evidence="4" id="KW-0472">Membrane</keyword>
<evidence type="ECO:0000313" key="7">
    <source>
        <dbReference type="Proteomes" id="UP000261905"/>
    </source>
</evidence>
<evidence type="ECO:0000259" key="5">
    <source>
        <dbReference type="Pfam" id="PF10145"/>
    </source>
</evidence>
<sequence>MSESNRIKLPADLNRDVSVQNINRSIRAIERNPLLKAIRVKLDVNQNQLDQLKNFMNPTANQAVEKDAPATETKKKALSSINKGIQHIPAWFETARFLLGPLIDGMKAAIQTIVEVDNQIIELKRSMNEETNFDNLLRKSSELAKELGRSLTDVNQVMIELAQQGFNEDQMLSLANSVTVAQNVSKLDTKEAIDTIATAMSTFNIEADKSIGIVDKLVAVNSSFSVASNELAQALQLTSSTGDAFGVSLENLLGDATAIMQVTKESGNVTGDALNTIYSRLTTVEPAVETLKKLGINISQSNGLFKTSTQILDEVAHKFGALNDGAKLNASIMLAGREHHKQFLALMDNRNVAHEAAAKAMYSEGSAMNEQTAYMQSYEGRIIQMKAAWQEFSLAMGNAVLSDSLIMITSALTEMANIFSSVVRNVGLLPPVLGTVATVLALLSPNFRTATIAVITFGNGIKALGITAKSATMALRSLGAATVVGAVFVAIGFALEGLMKLFSKSKESHEDYFASLQQNMNETSQSIVSLNELQRKLHDSKISQEELQNTYKQLGSIMPEVISHYDEHGNIVYKSKEAIDELIKTQRELYALQQKNAVFKMKDSVSGMTEEIEKSNTKKNKLAKQHNEMLARAESYNVIKQYGDDTNILGFGPNSLNDLKALKEELESIYSQRGLEGSILSGNYSESHQVRRLYEVINDGSLENLRTRLSEIDNEIDEHKLKILQNAEEYNKYLKLVGQAEFTSDSDLNLSSFFNQLADAFTNHESFSTKTKAELDTFSDSYQSTISSVAAYIKDNQIDISQVLQTGNMDELKNAFPLLAEQFGVLSTSIQKSASTSKTLFPIYDELGNHIGNVSSKSDAAAKGIRILDTQLDSATGAVKYVGKMVDSKEAMEDHNRKLQETVNSISKLETAYNTLQSGQELSLSSTLSLIEEFPELLSYVDEHTGALKLEGNVIEEIANQRRKARLEEIKDRLEDLKSTHSELETKRQMYLQFYQAMAGRLPGNLLLAIQEKMFSKEENEKYDDYQNKVALLNGQISALSKEIVFKSPSGKGGGSSSTSSAISDDPKSKDITEAKINSINNLALTQQKVNELLEQSISKEEAYSNQIQKTSKLISGKTEEMKLLQEANKELLNEQKLLDKKNTYSTPISDWYDQNGNASEDFIELYNKLTSGKAQDSLQELFDKYKKYDDAIKSNKSSIADLTKENANLLASLDELKLAYTQNYLNNRNAEVDSYNQKLKKSRQVQSTYEENSPLWIKEQEKQIKLLNEKKQALHEENNWIRARLEANKSAQNSEKLTADQLELLNKQLEANSDAWYDTVNAITSATKSMDNFREKSADKILADYKKMQEQQRDIELAVIDERMKNEDKRHKSAMDGYKKERDALKEIVDAQLKDMNRSNASDDYDREINKLLEEESQIQKKINEISHNNSYEDKAKRKALEEQLTNIQEQIEDKQRERGRTLQKEALDDLLEDREKHIDNLEQIEDTHHQNTKDALTDEKENRQIHWKALLEDERSFYNLKQQLLSNDALVVESALSRIRGEYDLFFSYLRSQSEFLGDMFGTIASNTELDYANLKQMPSPPAANQKSQKEKAWEEYLSNKKKAEAIKNTSDPEFQRLKAINTELRKRWGFQDGSYEQLKNIKNYHQGGEVGVEGTTTQNWWENTLRSNEELAVLKKGEVVLHNPLSFIKDIPIRLMNTVTGLASKTQEAAASSGTIIENISVVLQGTVQDGSNFSDLFVDGLNRKGIRIGR</sequence>
<gene>
    <name evidence="6" type="ORF">DX130_04460</name>
</gene>
<name>A0A371PJF3_9BACL</name>
<feature type="domain" description="Phage tail tape measure protein" evidence="5">
    <location>
        <begin position="142"/>
        <end position="332"/>
    </location>
</feature>
<organism evidence="6 7">
    <name type="scientific">Paenibacillus paeoniae</name>
    <dbReference type="NCBI Taxonomy" id="2292705"/>
    <lineage>
        <taxon>Bacteria</taxon>
        <taxon>Bacillati</taxon>
        <taxon>Bacillota</taxon>
        <taxon>Bacilli</taxon>
        <taxon>Bacillales</taxon>
        <taxon>Paenibacillaceae</taxon>
        <taxon>Paenibacillus</taxon>
    </lineage>
</organism>
<dbReference type="RefSeq" id="WP_116043161.1">
    <property type="nucleotide sequence ID" value="NZ_QUBQ01000001.1"/>
</dbReference>
<evidence type="ECO:0000256" key="2">
    <source>
        <dbReference type="SAM" id="Coils"/>
    </source>
</evidence>
<accession>A0A371PJF3</accession>
<reference evidence="6 7" key="1">
    <citation type="submission" date="2018-08" db="EMBL/GenBank/DDBJ databases">
        <title>Paenibacillus sp. M4BSY-1, whole genome shotgun sequence.</title>
        <authorList>
            <person name="Tuo L."/>
        </authorList>
    </citation>
    <scope>NUCLEOTIDE SEQUENCE [LARGE SCALE GENOMIC DNA]</scope>
    <source>
        <strain evidence="6 7">M4BSY-1</strain>
    </source>
</reference>
<keyword evidence="2" id="KW-0175">Coiled coil</keyword>
<feature type="coiled-coil region" evidence="2">
    <location>
        <begin position="960"/>
        <end position="987"/>
    </location>
</feature>
<keyword evidence="4" id="KW-0812">Transmembrane</keyword>
<protein>
    <submittedName>
        <fullName evidence="6">Phage tail tape measure protein</fullName>
    </submittedName>
</protein>
<dbReference type="Proteomes" id="UP000261905">
    <property type="component" value="Unassembled WGS sequence"/>
</dbReference>
<feature type="coiled-coil region" evidence="2">
    <location>
        <begin position="1258"/>
        <end position="1313"/>
    </location>
</feature>
<evidence type="ECO:0000256" key="4">
    <source>
        <dbReference type="SAM" id="Phobius"/>
    </source>
</evidence>
<proteinExistence type="predicted"/>
<feature type="coiled-coil region" evidence="2">
    <location>
        <begin position="1016"/>
        <end position="1043"/>
    </location>
</feature>
<evidence type="ECO:0000313" key="6">
    <source>
        <dbReference type="EMBL" id="REK76304.1"/>
    </source>
</evidence>
<evidence type="ECO:0000256" key="1">
    <source>
        <dbReference type="ARBA" id="ARBA00022612"/>
    </source>
</evidence>
<dbReference type="PANTHER" id="PTHR37813">
    <property type="entry name" value="FELS-2 PROPHAGE PROTEIN"/>
    <property type="match status" value="1"/>
</dbReference>